<evidence type="ECO:0000256" key="1">
    <source>
        <dbReference type="SAM" id="MobiDB-lite"/>
    </source>
</evidence>
<sequence>MEVLQNMELCPKSHPPQVKEDGPLARPKPQTQWIIPLQHLKQTTLDGIPNRAGHQDLKMHEDHKVVKVGVAGHQDPKMLEDHKKVKVAVAGHQDPKCTRVT</sequence>
<organism evidence="2 3">
    <name type="scientific">Caligus rogercresseyi</name>
    <name type="common">Sea louse</name>
    <dbReference type="NCBI Taxonomy" id="217165"/>
    <lineage>
        <taxon>Eukaryota</taxon>
        <taxon>Metazoa</taxon>
        <taxon>Ecdysozoa</taxon>
        <taxon>Arthropoda</taxon>
        <taxon>Crustacea</taxon>
        <taxon>Multicrustacea</taxon>
        <taxon>Hexanauplia</taxon>
        <taxon>Copepoda</taxon>
        <taxon>Siphonostomatoida</taxon>
        <taxon>Caligidae</taxon>
        <taxon>Caligus</taxon>
    </lineage>
</organism>
<feature type="region of interest" description="Disordered" evidence="1">
    <location>
        <begin position="1"/>
        <end position="28"/>
    </location>
</feature>
<accession>A0A7T8HHZ0</accession>
<name>A0A7T8HHZ0_CALRO</name>
<protein>
    <submittedName>
        <fullName evidence="2">Uncharacterized protein</fullName>
    </submittedName>
</protein>
<gene>
    <name evidence="2" type="ORF">FKW44_010685</name>
</gene>
<dbReference type="AlphaFoldDB" id="A0A7T8HHZ0"/>
<reference evidence="3" key="1">
    <citation type="submission" date="2021-01" db="EMBL/GenBank/DDBJ databases">
        <title>Caligus Genome Assembly.</title>
        <authorList>
            <person name="Gallardo-Escarate C."/>
        </authorList>
    </citation>
    <scope>NUCLEOTIDE SEQUENCE [LARGE SCALE GENOMIC DNA]</scope>
</reference>
<keyword evidence="3" id="KW-1185">Reference proteome</keyword>
<evidence type="ECO:0000313" key="3">
    <source>
        <dbReference type="Proteomes" id="UP000595437"/>
    </source>
</evidence>
<dbReference type="EMBL" id="CP045896">
    <property type="protein sequence ID" value="QQP49875.1"/>
    <property type="molecule type" value="Genomic_DNA"/>
</dbReference>
<evidence type="ECO:0000313" key="2">
    <source>
        <dbReference type="EMBL" id="QQP49875.1"/>
    </source>
</evidence>
<dbReference type="Proteomes" id="UP000595437">
    <property type="component" value="Chromosome 7"/>
</dbReference>
<proteinExistence type="predicted"/>